<name>A0A1J5SS14_9ZZZZ</name>
<proteinExistence type="predicted"/>
<organism evidence="7">
    <name type="scientific">mine drainage metagenome</name>
    <dbReference type="NCBI Taxonomy" id="410659"/>
    <lineage>
        <taxon>unclassified sequences</taxon>
        <taxon>metagenomes</taxon>
        <taxon>ecological metagenomes</taxon>
    </lineage>
</organism>
<keyword evidence="5" id="KW-0482">Metalloprotease</keyword>
<dbReference type="PANTHER" id="PTHR30471">
    <property type="entry name" value="DNA REPAIR PROTEIN RADC"/>
    <property type="match status" value="1"/>
</dbReference>
<evidence type="ECO:0000256" key="2">
    <source>
        <dbReference type="ARBA" id="ARBA00022723"/>
    </source>
</evidence>
<dbReference type="PROSITE" id="PS50249">
    <property type="entry name" value="MPN"/>
    <property type="match status" value="1"/>
</dbReference>
<accession>A0A1J5SS14</accession>
<dbReference type="InterPro" id="IPR010994">
    <property type="entry name" value="RuvA_2-like"/>
</dbReference>
<dbReference type="GO" id="GO:0046872">
    <property type="term" value="F:metal ion binding"/>
    <property type="evidence" value="ECO:0007669"/>
    <property type="project" value="UniProtKB-KW"/>
</dbReference>
<dbReference type="SUPFAM" id="SSF47781">
    <property type="entry name" value="RuvA domain 2-like"/>
    <property type="match status" value="1"/>
</dbReference>
<dbReference type="Pfam" id="PF04002">
    <property type="entry name" value="RadC"/>
    <property type="match status" value="1"/>
</dbReference>
<dbReference type="InterPro" id="IPR001405">
    <property type="entry name" value="UPF0758"/>
</dbReference>
<keyword evidence="2" id="KW-0479">Metal-binding</keyword>
<dbReference type="CDD" id="cd08071">
    <property type="entry name" value="MPN_DUF2466"/>
    <property type="match status" value="1"/>
</dbReference>
<evidence type="ECO:0000256" key="5">
    <source>
        <dbReference type="ARBA" id="ARBA00023049"/>
    </source>
</evidence>
<dbReference type="GO" id="GO:0008237">
    <property type="term" value="F:metallopeptidase activity"/>
    <property type="evidence" value="ECO:0007669"/>
    <property type="project" value="UniProtKB-KW"/>
</dbReference>
<dbReference type="NCBIfam" id="TIGR00608">
    <property type="entry name" value="radc"/>
    <property type="match status" value="1"/>
</dbReference>
<dbReference type="Gene3D" id="1.10.150.20">
    <property type="entry name" value="5' to 3' exonuclease, C-terminal subdomain"/>
    <property type="match status" value="1"/>
</dbReference>
<evidence type="ECO:0000256" key="3">
    <source>
        <dbReference type="ARBA" id="ARBA00022801"/>
    </source>
</evidence>
<dbReference type="InterPro" id="IPR025657">
    <property type="entry name" value="RadC_JAB"/>
</dbReference>
<dbReference type="AlphaFoldDB" id="A0A1J5SS14"/>
<comment type="caution">
    <text evidence="7">The sequence shown here is derived from an EMBL/GenBank/DDBJ whole genome shotgun (WGS) entry which is preliminary data.</text>
</comment>
<protein>
    <recommendedName>
        <fullName evidence="6">MPN domain-containing protein</fullName>
    </recommendedName>
</protein>
<dbReference type="Pfam" id="PF20582">
    <property type="entry name" value="UPF0758_N"/>
    <property type="match status" value="1"/>
</dbReference>
<evidence type="ECO:0000259" key="6">
    <source>
        <dbReference type="PROSITE" id="PS50249"/>
    </source>
</evidence>
<gene>
    <name evidence="7" type="ORF">GALL_67980</name>
</gene>
<reference evidence="7" key="1">
    <citation type="submission" date="2016-10" db="EMBL/GenBank/DDBJ databases">
        <title>Sequence of Gallionella enrichment culture.</title>
        <authorList>
            <person name="Poehlein A."/>
            <person name="Muehling M."/>
            <person name="Daniel R."/>
        </authorList>
    </citation>
    <scope>NUCLEOTIDE SEQUENCE</scope>
</reference>
<dbReference type="NCBIfam" id="NF000642">
    <property type="entry name" value="PRK00024.1"/>
    <property type="match status" value="1"/>
</dbReference>
<feature type="domain" description="MPN" evidence="6">
    <location>
        <begin position="102"/>
        <end position="224"/>
    </location>
</feature>
<dbReference type="GO" id="GO:0006508">
    <property type="term" value="P:proteolysis"/>
    <property type="evidence" value="ECO:0007669"/>
    <property type="project" value="UniProtKB-KW"/>
</dbReference>
<dbReference type="EMBL" id="MLJW01000020">
    <property type="protein sequence ID" value="OIR11305.1"/>
    <property type="molecule type" value="Genomic_DNA"/>
</dbReference>
<keyword evidence="3" id="KW-0378">Hydrolase</keyword>
<keyword evidence="4" id="KW-0862">Zinc</keyword>
<dbReference type="InterPro" id="IPR046778">
    <property type="entry name" value="UPF0758_N"/>
</dbReference>
<evidence type="ECO:0000256" key="4">
    <source>
        <dbReference type="ARBA" id="ARBA00022833"/>
    </source>
</evidence>
<dbReference type="Gene3D" id="3.40.140.10">
    <property type="entry name" value="Cytidine Deaminase, domain 2"/>
    <property type="match status" value="1"/>
</dbReference>
<keyword evidence="1" id="KW-0645">Protease</keyword>
<dbReference type="PANTHER" id="PTHR30471:SF3">
    <property type="entry name" value="UPF0758 PROTEIN YEES-RELATED"/>
    <property type="match status" value="1"/>
</dbReference>
<dbReference type="InterPro" id="IPR037518">
    <property type="entry name" value="MPN"/>
</dbReference>
<dbReference type="InterPro" id="IPR020891">
    <property type="entry name" value="UPF0758_CS"/>
</dbReference>
<sequence>MAITDWPEGERPREKLLQRGASSLSDAELLAIFLRTGVVGRSAVDLARDLVARFGSLTQLFAASEKEFCDIHGLGRAKFVQLQAVVEMARRALHEEMVAGDALNSPRAVRDYLQLLLRAKPQEVFISIFLDAQHRVIASEELFRGTLTQTSVYPREVVKRALYHNAAALIFAHNHPSGVAEPSESDRLLTDALKQSLQLVDVRVLDHFVVAGPVCLSFAETGML</sequence>
<evidence type="ECO:0000256" key="1">
    <source>
        <dbReference type="ARBA" id="ARBA00022670"/>
    </source>
</evidence>
<dbReference type="PROSITE" id="PS01302">
    <property type="entry name" value="UPF0758"/>
    <property type="match status" value="1"/>
</dbReference>
<evidence type="ECO:0000313" key="7">
    <source>
        <dbReference type="EMBL" id="OIR11305.1"/>
    </source>
</evidence>